<proteinExistence type="predicted"/>
<evidence type="ECO:0000256" key="1">
    <source>
        <dbReference type="SAM" id="Phobius"/>
    </source>
</evidence>
<sequence>MLATYILGGLGIGIGMYTLQWDPPSLSLGCLLAIGATGLVSFARHSVFHRSDAARMGWDYGRRNNFQIEVGLANLAWGLVAVLAVVLGWGLAVEAALFLVFAFYILSVLVLNLTSSRDEGRRALGPLIALAAFGMMLLVVGTWGMLAA</sequence>
<evidence type="ECO:0000313" key="2">
    <source>
        <dbReference type="EMBL" id="AGC72092.1"/>
    </source>
</evidence>
<dbReference type="Pfam" id="PF20589">
    <property type="entry name" value="DUF6790"/>
    <property type="match status" value="1"/>
</dbReference>
<dbReference type="AlphaFoldDB" id="L7VSM1"/>
<feature type="transmembrane region" description="Helical" evidence="1">
    <location>
        <begin position="95"/>
        <end position="115"/>
    </location>
</feature>
<keyword evidence="1" id="KW-1133">Transmembrane helix</keyword>
<dbReference type="InterPro" id="IPR046740">
    <property type="entry name" value="DUF6790"/>
</dbReference>
<evidence type="ECO:0008006" key="3">
    <source>
        <dbReference type="Google" id="ProtNLM"/>
    </source>
</evidence>
<dbReference type="EMBL" id="JX649892">
    <property type="protein sequence ID" value="AGC72092.1"/>
    <property type="molecule type" value="Genomic_DNA"/>
</dbReference>
<keyword evidence="1" id="KW-0472">Membrane</keyword>
<reference evidence="2" key="1">
    <citation type="submission" date="2012-09" db="EMBL/GenBank/DDBJ databases">
        <title>Metagenomic Characterization of a Microbial Community in Wastewater Detects High Levels of Antibiotic Resistance.</title>
        <authorList>
            <person name="Abrams M."/>
            <person name="Caldwell A."/>
            <person name="Vandaei E."/>
            <person name="Lee W."/>
            <person name="Perrott J."/>
            <person name="Khan S.Y."/>
            <person name="Ta J."/>
            <person name="Romero D."/>
            <person name="Nguyen V."/>
            <person name="Pourmand N."/>
            <person name="Ouverney C.C."/>
        </authorList>
    </citation>
    <scope>NUCLEOTIDE SEQUENCE</scope>
</reference>
<protein>
    <recommendedName>
        <fullName evidence="3">Integral membrane protein</fullName>
    </recommendedName>
</protein>
<feature type="transmembrane region" description="Helical" evidence="1">
    <location>
        <begin position="127"/>
        <end position="146"/>
    </location>
</feature>
<keyword evidence="1" id="KW-0812">Transmembrane</keyword>
<feature type="transmembrane region" description="Helical" evidence="1">
    <location>
        <begin position="26"/>
        <end position="47"/>
    </location>
</feature>
<organism evidence="2">
    <name type="scientific">uncultured bacterium A1Q1_fos_160</name>
    <dbReference type="NCBI Taxonomy" id="1256550"/>
    <lineage>
        <taxon>Bacteria</taxon>
        <taxon>environmental samples</taxon>
    </lineage>
</organism>
<name>L7VSM1_9BACT</name>
<feature type="transmembrane region" description="Helical" evidence="1">
    <location>
        <begin position="68"/>
        <end position="89"/>
    </location>
</feature>
<accession>L7VSM1</accession>